<dbReference type="SMART" id="SM00220">
    <property type="entry name" value="S_TKc"/>
    <property type="match status" value="1"/>
</dbReference>
<dbReference type="GO" id="GO:0005737">
    <property type="term" value="C:cytoplasm"/>
    <property type="evidence" value="ECO:0007669"/>
    <property type="project" value="TreeGrafter"/>
</dbReference>
<dbReference type="Gene3D" id="1.25.40.10">
    <property type="entry name" value="Tetratricopeptide repeat domain"/>
    <property type="match status" value="1"/>
</dbReference>
<keyword evidence="2" id="KW-0067">ATP-binding</keyword>
<dbReference type="GO" id="GO:0004672">
    <property type="term" value="F:protein kinase activity"/>
    <property type="evidence" value="ECO:0007669"/>
    <property type="project" value="InterPro"/>
</dbReference>
<gene>
    <name evidence="4" type="ORF">GF068_23595</name>
</gene>
<dbReference type="PANTHER" id="PTHR16305">
    <property type="entry name" value="TESTICULAR SOLUBLE ADENYLYL CYCLASE"/>
    <property type="match status" value="1"/>
</dbReference>
<evidence type="ECO:0000259" key="3">
    <source>
        <dbReference type="PROSITE" id="PS50011"/>
    </source>
</evidence>
<dbReference type="SUPFAM" id="SSF56112">
    <property type="entry name" value="Protein kinase-like (PK-like)"/>
    <property type="match status" value="1"/>
</dbReference>
<dbReference type="Gene3D" id="1.10.510.10">
    <property type="entry name" value="Transferase(Phosphotransferase) domain 1"/>
    <property type="match status" value="1"/>
</dbReference>
<keyword evidence="5" id="KW-1185">Reference proteome</keyword>
<dbReference type="InterPro" id="IPR027417">
    <property type="entry name" value="P-loop_NTPase"/>
</dbReference>
<dbReference type="EMBL" id="WJIE01000006">
    <property type="protein sequence ID" value="MRG94881.1"/>
    <property type="molecule type" value="Genomic_DNA"/>
</dbReference>
<dbReference type="Pfam" id="PF00069">
    <property type="entry name" value="Pkinase"/>
    <property type="match status" value="1"/>
</dbReference>
<dbReference type="OrthoDB" id="5476217at2"/>
<keyword evidence="1" id="KW-0547">Nucleotide-binding</keyword>
<dbReference type="InterPro" id="IPR000719">
    <property type="entry name" value="Prot_kinase_dom"/>
</dbReference>
<dbReference type="GO" id="GO:0004016">
    <property type="term" value="F:adenylate cyclase activity"/>
    <property type="evidence" value="ECO:0007669"/>
    <property type="project" value="TreeGrafter"/>
</dbReference>
<dbReference type="Pfam" id="PF13191">
    <property type="entry name" value="AAA_16"/>
    <property type="match status" value="1"/>
</dbReference>
<dbReference type="InterPro" id="IPR011990">
    <property type="entry name" value="TPR-like_helical_dom_sf"/>
</dbReference>
<keyword evidence="4" id="KW-0418">Kinase</keyword>
<evidence type="ECO:0000256" key="2">
    <source>
        <dbReference type="ARBA" id="ARBA00022840"/>
    </source>
</evidence>
<evidence type="ECO:0000256" key="1">
    <source>
        <dbReference type="ARBA" id="ARBA00022741"/>
    </source>
</evidence>
<sequence>MVEMRVGVSVGERFELVRLAGQGGMGAVFEARDRETGEKVAIKIMSGASDEERARFDREARLLAALSHPAVVRYLGYGELDSGEPYLAMEWLSGEGLDARITRERLSVEETLALAERIAGALALAHRHGIIHRDIKPSNIFLQGGDVRRAMLLDFGIARRASDSHVVTRTGVFMGTPGYVAPEQARGDRALSARADVFALGCVLFECLAGKPAFTGQHVVAVLAKVLFEDVPKVSMLRPGVPLALDMLIARMLAKHPEERLADGDALMAALARVANDEFTSEPPHTLRSKGALGSGEQRLVSLILISSSKEVAGAVDPLAGTMNSSGVAPLAALRTVARSYGARVEALADGSAALMLSGAGMATDQATQAARCALALRAMAPDAPIVLVTGRGVLSHALPVGEGIDRAARLLREEEERTARHDGAEARARRPVRLDELTAELLEGRFVIDASDDVRSLVGEAQAQEGSRLLLGRVTPCVGRERELSTLLALYEECTSEPAARAVLVTGVAGIGKSRIRHELLQRLAETEPRPEIWLAQGDPTRMGAPFGMAAELLRRASSLHEEDPIEVRREKIRDAVTRHLGADAARVMELYGEFVGAPWTVEEASTFLRAARKDPVLMGDHLRRGFEDFVSAASAAHPVVLVLEDLHWADTPTVQLIDAALRLARERSLFVLALARPDVHERFPGLWADRGMQEIRLGELSRRASERLARHVLGEDAPKSLLARVVAQAAGNAFYLEELLRAVAEGQETGLPQTVLAMLQARLEALPSEARWLLRAGSIFGETFWSGGVRALLGGESSVVDADRWIETLVHRELLMRRRESRFPGEEELAFRHDLLRDVAYAALTEVDRALGHRLAAEWLEAAGERDAMALAVHCERGEDREKAAVWFVHAATQALSANDFEAVLERTERAEACGADGGLLGEVRQAQAEAHFYRGELAEAARRAREAMQLLSPDSPLWFGAASAAAWAESSRGERRQLLGIAESMLERADREASPQTRRLAAMGWIARMLLRSGQRSAAETLSERFAQAPEASRREPIVAAEWAAVAATRALVEGDLETSYEFFLEAARHFEEAKVDRFGISMRIYAALVLCDLGDHARAEEELATLVARAEAQCLPMLAASARHGLAEALAARGALAEARALLEDILETLTNAGLVLSAHDVRQFLALVLVRQGDSEAAERAAIEAVALVDAPPNRRCSYLATLARVLLACGRPAEALSAAEEAMQLLEQIGALLSDEPLVRLVYAEALLANGRHERAKEALSAARAHLLGRAEKIGAPARRERFLRAVPDNARTLSLAEAWLGPAPGAA</sequence>
<dbReference type="Gene3D" id="3.30.200.20">
    <property type="entry name" value="Phosphorylase Kinase, domain 1"/>
    <property type="match status" value="1"/>
</dbReference>
<evidence type="ECO:0000313" key="5">
    <source>
        <dbReference type="Proteomes" id="UP000440224"/>
    </source>
</evidence>
<reference evidence="4 5" key="1">
    <citation type="submission" date="2019-10" db="EMBL/GenBank/DDBJ databases">
        <title>A soil myxobacterium in the family Polyangiaceae.</title>
        <authorList>
            <person name="Li Y."/>
            <person name="Wang J."/>
        </authorList>
    </citation>
    <scope>NUCLEOTIDE SEQUENCE [LARGE SCALE GENOMIC DNA]</scope>
    <source>
        <strain evidence="4 5">DSM 14734</strain>
    </source>
</reference>
<dbReference type="PROSITE" id="PS50011">
    <property type="entry name" value="PROTEIN_KINASE_DOM"/>
    <property type="match status" value="1"/>
</dbReference>
<protein>
    <submittedName>
        <fullName evidence="4">Protein kinase</fullName>
    </submittedName>
</protein>
<dbReference type="InterPro" id="IPR008271">
    <property type="entry name" value="Ser/Thr_kinase_AS"/>
</dbReference>
<dbReference type="PROSITE" id="PS00108">
    <property type="entry name" value="PROTEIN_KINASE_ST"/>
    <property type="match status" value="1"/>
</dbReference>
<name>A0A6N7Q1N9_9BACT</name>
<organism evidence="4 5">
    <name type="scientific">Polyangium spumosum</name>
    <dbReference type="NCBI Taxonomy" id="889282"/>
    <lineage>
        <taxon>Bacteria</taxon>
        <taxon>Pseudomonadati</taxon>
        <taxon>Myxococcota</taxon>
        <taxon>Polyangia</taxon>
        <taxon>Polyangiales</taxon>
        <taxon>Polyangiaceae</taxon>
        <taxon>Polyangium</taxon>
    </lineage>
</organism>
<comment type="caution">
    <text evidence="4">The sequence shown here is derived from an EMBL/GenBank/DDBJ whole genome shotgun (WGS) entry which is preliminary data.</text>
</comment>
<keyword evidence="4" id="KW-0808">Transferase</keyword>
<feature type="domain" description="Protein kinase" evidence="3">
    <location>
        <begin position="14"/>
        <end position="280"/>
    </location>
</feature>
<dbReference type="PANTHER" id="PTHR16305:SF28">
    <property type="entry name" value="GUANYLATE CYCLASE DOMAIN-CONTAINING PROTEIN"/>
    <property type="match status" value="1"/>
</dbReference>
<dbReference type="SUPFAM" id="SSF52540">
    <property type="entry name" value="P-loop containing nucleoside triphosphate hydrolases"/>
    <property type="match status" value="1"/>
</dbReference>
<proteinExistence type="predicted"/>
<accession>A0A6N7Q1N9</accession>
<evidence type="ECO:0000313" key="4">
    <source>
        <dbReference type="EMBL" id="MRG94881.1"/>
    </source>
</evidence>
<dbReference type="InterPro" id="IPR041664">
    <property type="entry name" value="AAA_16"/>
</dbReference>
<dbReference type="InterPro" id="IPR011009">
    <property type="entry name" value="Kinase-like_dom_sf"/>
</dbReference>
<dbReference type="Proteomes" id="UP000440224">
    <property type="component" value="Unassembled WGS sequence"/>
</dbReference>
<dbReference type="SUPFAM" id="SSF48452">
    <property type="entry name" value="TPR-like"/>
    <property type="match status" value="1"/>
</dbReference>
<dbReference type="GO" id="GO:0005524">
    <property type="term" value="F:ATP binding"/>
    <property type="evidence" value="ECO:0007669"/>
    <property type="project" value="UniProtKB-KW"/>
</dbReference>
<dbReference type="CDD" id="cd14014">
    <property type="entry name" value="STKc_PknB_like"/>
    <property type="match status" value="1"/>
</dbReference>